<dbReference type="RefSeq" id="WP_003889782.1">
    <property type="nucleotide sequence ID" value="NZ_ANBO01000020.1"/>
</dbReference>
<dbReference type="SUPFAM" id="SSF51445">
    <property type="entry name" value="(Trans)glycosidases"/>
    <property type="match status" value="1"/>
</dbReference>
<evidence type="ECO:0000256" key="1">
    <source>
        <dbReference type="ARBA" id="ARBA00022801"/>
    </source>
</evidence>
<dbReference type="Proteomes" id="UP000325690">
    <property type="component" value="Unassembled WGS sequence"/>
</dbReference>
<dbReference type="EMBL" id="ANBP01000025">
    <property type="protein sequence ID" value="KAB7754285.1"/>
    <property type="molecule type" value="Genomic_DNA"/>
</dbReference>
<dbReference type="GO" id="GO:0000272">
    <property type="term" value="P:polysaccharide catabolic process"/>
    <property type="evidence" value="ECO:0007669"/>
    <property type="project" value="InterPro"/>
</dbReference>
<evidence type="ECO:0000313" key="7">
    <source>
        <dbReference type="Proteomes" id="UP000325690"/>
    </source>
</evidence>
<dbReference type="PANTHER" id="PTHR12631">
    <property type="entry name" value="ALPHA-L-IDURONIDASE"/>
    <property type="match status" value="1"/>
</dbReference>
<evidence type="ECO:0000313" key="6">
    <source>
        <dbReference type="EMBL" id="KAB7754285.1"/>
    </source>
</evidence>
<protein>
    <recommendedName>
        <fullName evidence="5">Glycoside hydrolase family 5 domain-containing protein</fullName>
    </recommendedName>
</protein>
<organism evidence="6 7">
    <name type="scientific">Mycolicibacterium phlei DSM 43239 = CCUG 21000</name>
    <dbReference type="NCBI Taxonomy" id="1226750"/>
    <lineage>
        <taxon>Bacteria</taxon>
        <taxon>Bacillati</taxon>
        <taxon>Actinomycetota</taxon>
        <taxon>Actinomycetes</taxon>
        <taxon>Mycobacteriales</taxon>
        <taxon>Mycobacteriaceae</taxon>
        <taxon>Mycolicibacterium</taxon>
    </lineage>
</organism>
<evidence type="ECO:0000256" key="3">
    <source>
        <dbReference type="RuleBase" id="RU361153"/>
    </source>
</evidence>
<dbReference type="PANTHER" id="PTHR12631:SF10">
    <property type="entry name" value="BETA-XYLOSIDASE-LIKE PROTEIN-RELATED"/>
    <property type="match status" value="1"/>
</dbReference>
<sequence>MKLFGALTAVVLVAAALTNMLTPDTKTRSYPVTETAAVGSLGFADSWLWFLSPGDINRQLDLMVETGVRSARIMLPWAGIQPAPDAWEWGQADTIINAANARGIAVVALLNSSPGWATGGAPAITGPPADPQTYAAFAGAFAARYAGRVAAYEIWNEQNAAQFWSVQQGPQPARFAELLKAAYPAIKAADPGATVIAGGLAPTINFFAITMNPVTYLEQLYAAGARGSFDAVAFHPYLFNSDPKVRFSASRGVGPLGLYDQLRTTMNNNGDGGKKIWATEFGESTTDVDESVQAERIRDFIVTWRSLPGSGPAFIYTTRDRATGSSNPQDTFGVYRTDWTPKPAAEVIKSLS</sequence>
<dbReference type="Pfam" id="PF00150">
    <property type="entry name" value="Cellulase"/>
    <property type="match status" value="1"/>
</dbReference>
<evidence type="ECO:0000256" key="2">
    <source>
        <dbReference type="ARBA" id="ARBA00023295"/>
    </source>
</evidence>
<keyword evidence="4" id="KW-0732">Signal</keyword>
<keyword evidence="2 3" id="KW-0326">Glycosidase</keyword>
<dbReference type="InterPro" id="IPR017853">
    <property type="entry name" value="GH"/>
</dbReference>
<keyword evidence="1 3" id="KW-0378">Hydrolase</keyword>
<reference evidence="6 7" key="1">
    <citation type="submission" date="2012-10" db="EMBL/GenBank/DDBJ databases">
        <title>The draft sequence of the Mycobacterium pheli genome.</title>
        <authorList>
            <person name="Pettersson B.M.F."/>
            <person name="Das S."/>
            <person name="Dasgupta S."/>
            <person name="Bhattacharya A."/>
            <person name="Kirsebom L.A."/>
        </authorList>
    </citation>
    <scope>NUCLEOTIDE SEQUENCE [LARGE SCALE GENOMIC DNA]</scope>
    <source>
        <strain evidence="6 7">CCUG 21000</strain>
    </source>
</reference>
<comment type="similarity">
    <text evidence="3">Belongs to the glycosyl hydrolase 5 (cellulase A) family.</text>
</comment>
<dbReference type="GeneID" id="74305177"/>
<accession>A0A5N5UXF2</accession>
<dbReference type="InterPro" id="IPR001547">
    <property type="entry name" value="Glyco_hydro_5"/>
</dbReference>
<feature type="signal peptide" evidence="4">
    <location>
        <begin position="1"/>
        <end position="21"/>
    </location>
</feature>
<keyword evidence="7" id="KW-1185">Reference proteome</keyword>
<proteinExistence type="inferred from homology"/>
<dbReference type="InterPro" id="IPR051923">
    <property type="entry name" value="Glycosyl_Hydrolase_39"/>
</dbReference>
<name>A0A5N5UXF2_MYCPH</name>
<feature type="domain" description="Glycoside hydrolase family 5" evidence="5">
    <location>
        <begin position="55"/>
        <end position="289"/>
    </location>
</feature>
<gene>
    <name evidence="6" type="ORF">MPHL21000_17040</name>
</gene>
<dbReference type="Gene3D" id="3.20.20.80">
    <property type="entry name" value="Glycosidases"/>
    <property type="match status" value="1"/>
</dbReference>
<dbReference type="AlphaFoldDB" id="A0A5N5UXF2"/>
<comment type="caution">
    <text evidence="6">The sequence shown here is derived from an EMBL/GenBank/DDBJ whole genome shotgun (WGS) entry which is preliminary data.</text>
</comment>
<dbReference type="GO" id="GO:0004553">
    <property type="term" value="F:hydrolase activity, hydrolyzing O-glycosyl compounds"/>
    <property type="evidence" value="ECO:0007669"/>
    <property type="project" value="InterPro"/>
</dbReference>
<feature type="chain" id="PRO_5038612337" description="Glycoside hydrolase family 5 domain-containing protein" evidence="4">
    <location>
        <begin position="22"/>
        <end position="352"/>
    </location>
</feature>
<evidence type="ECO:0000259" key="5">
    <source>
        <dbReference type="Pfam" id="PF00150"/>
    </source>
</evidence>
<evidence type="ECO:0000256" key="4">
    <source>
        <dbReference type="SAM" id="SignalP"/>
    </source>
</evidence>